<comment type="caution">
    <text evidence="2">The sequence shown here is derived from an EMBL/GenBank/DDBJ whole genome shotgun (WGS) entry which is preliminary data.</text>
</comment>
<evidence type="ECO:0000313" key="2">
    <source>
        <dbReference type="EMBL" id="MBW4547337.1"/>
    </source>
</evidence>
<proteinExistence type="predicted"/>
<dbReference type="AlphaFoldDB" id="A0A951PQG2"/>
<sequence length="107" mass="11970">MTTVSVEEVENYAKAVLAIEQSRQAAYSEIQQIINEEQVPNFSCTQADTIYALPGNVRDIAVNYCERAKDIGETQGLTMTQFNAITVTAQSDSELLKRIQNELVRLQ</sequence>
<dbReference type="InterPro" id="IPR025433">
    <property type="entry name" value="DUF4168"/>
</dbReference>
<gene>
    <name evidence="2" type="ORF">KME25_23290</name>
</gene>
<protein>
    <submittedName>
        <fullName evidence="2">DUF4168 domain-containing protein</fullName>
    </submittedName>
</protein>
<dbReference type="Pfam" id="PF13767">
    <property type="entry name" value="DUF4168"/>
    <property type="match status" value="1"/>
</dbReference>
<evidence type="ECO:0000259" key="1">
    <source>
        <dbReference type="Pfam" id="PF13767"/>
    </source>
</evidence>
<accession>A0A951PQG2</accession>
<evidence type="ECO:0000313" key="3">
    <source>
        <dbReference type="Proteomes" id="UP000753908"/>
    </source>
</evidence>
<feature type="domain" description="DUF4168" evidence="1">
    <location>
        <begin position="7"/>
        <end position="99"/>
    </location>
</feature>
<dbReference type="EMBL" id="JAHHIF010000039">
    <property type="protein sequence ID" value="MBW4547337.1"/>
    <property type="molecule type" value="Genomic_DNA"/>
</dbReference>
<reference evidence="2" key="1">
    <citation type="submission" date="2021-05" db="EMBL/GenBank/DDBJ databases">
        <authorList>
            <person name="Pietrasiak N."/>
            <person name="Ward R."/>
            <person name="Stajich J.E."/>
            <person name="Kurbessoian T."/>
        </authorList>
    </citation>
    <scope>NUCLEOTIDE SEQUENCE</scope>
    <source>
        <strain evidence="2">CPER-KK1</strain>
    </source>
</reference>
<reference evidence="2" key="2">
    <citation type="journal article" date="2022" name="Microbiol. Resour. Announc.">
        <title>Metagenome Sequencing to Explore Phylogenomics of Terrestrial Cyanobacteria.</title>
        <authorList>
            <person name="Ward R.D."/>
            <person name="Stajich J.E."/>
            <person name="Johansen J.R."/>
            <person name="Huntemann M."/>
            <person name="Clum A."/>
            <person name="Foster B."/>
            <person name="Foster B."/>
            <person name="Roux S."/>
            <person name="Palaniappan K."/>
            <person name="Varghese N."/>
            <person name="Mukherjee S."/>
            <person name="Reddy T.B.K."/>
            <person name="Daum C."/>
            <person name="Copeland A."/>
            <person name="Chen I.A."/>
            <person name="Ivanova N.N."/>
            <person name="Kyrpides N.C."/>
            <person name="Shapiro N."/>
            <person name="Eloe-Fadrosh E.A."/>
            <person name="Pietrasiak N."/>
        </authorList>
    </citation>
    <scope>NUCLEOTIDE SEQUENCE</scope>
    <source>
        <strain evidence="2">CPER-KK1</strain>
    </source>
</reference>
<name>A0A951PQG2_9CYAN</name>
<organism evidence="2 3">
    <name type="scientific">Symplocastrum torsivum CPER-KK1</name>
    <dbReference type="NCBI Taxonomy" id="450513"/>
    <lineage>
        <taxon>Bacteria</taxon>
        <taxon>Bacillati</taxon>
        <taxon>Cyanobacteriota</taxon>
        <taxon>Cyanophyceae</taxon>
        <taxon>Oscillatoriophycideae</taxon>
        <taxon>Oscillatoriales</taxon>
        <taxon>Microcoleaceae</taxon>
        <taxon>Symplocastrum</taxon>
    </lineage>
</organism>
<dbReference type="Proteomes" id="UP000753908">
    <property type="component" value="Unassembled WGS sequence"/>
</dbReference>